<dbReference type="Proteomes" id="UP000001074">
    <property type="component" value="Unassembled WGS sequence"/>
</dbReference>
<evidence type="ECO:0000256" key="1">
    <source>
        <dbReference type="ARBA" id="ARBA00010808"/>
    </source>
</evidence>
<dbReference type="Ensembl" id="ENSMLUT00000024050.1">
    <property type="protein sequence ID" value="ENSMLUP00000022209.1"/>
    <property type="gene ID" value="ENSMLUG00000029937.1"/>
</dbReference>
<accession>G1QES6</accession>
<dbReference type="GO" id="GO:0002181">
    <property type="term" value="P:cytoplasmic translation"/>
    <property type="evidence" value="ECO:0007669"/>
    <property type="project" value="TreeGrafter"/>
</dbReference>
<evidence type="ECO:0000313" key="9">
    <source>
        <dbReference type="Proteomes" id="UP000001074"/>
    </source>
</evidence>
<keyword evidence="4" id="KW-0687">Ribonucleoprotein</keyword>
<comment type="similarity">
    <text evidence="1">Belongs to the eukaryotic ribosomal protein eL31 family.</text>
</comment>
<protein>
    <recommendedName>
        <fullName evidence="6">Large ribosomal subunit protein eL31</fullName>
    </recommendedName>
    <alternativeName>
        <fullName evidence="7">60S ribosomal protein L31</fullName>
    </alternativeName>
</protein>
<sequence>MAPANKGGEKKGYLPSKIQHQHSQYIHGMGFKKHASWALKEIQKFATKEMGIPNVCIDLRLNKAVWAKGISNVPYCTQIQLSRKHDEYENSPNKLYMLVTYVPVTTFKILKTVNVRDRTLAHHR</sequence>
<evidence type="ECO:0000256" key="3">
    <source>
        <dbReference type="ARBA" id="ARBA00022980"/>
    </source>
</evidence>
<keyword evidence="9" id="KW-1185">Reference proteome</keyword>
<dbReference type="STRING" id="59463.ENSMLUP00000022209"/>
<dbReference type="OMA" id="DIHECIH"/>
<dbReference type="Pfam" id="PF01198">
    <property type="entry name" value="Ribosomal_L31e"/>
    <property type="match status" value="1"/>
</dbReference>
<reference evidence="8" key="2">
    <citation type="submission" date="2025-08" db="UniProtKB">
        <authorList>
            <consortium name="Ensembl"/>
        </authorList>
    </citation>
    <scope>IDENTIFICATION</scope>
</reference>
<evidence type="ECO:0000256" key="6">
    <source>
        <dbReference type="ARBA" id="ARBA00035230"/>
    </source>
</evidence>
<reference evidence="8 9" key="1">
    <citation type="journal article" date="2011" name="Nature">
        <title>A high-resolution map of human evolutionary constraint using 29 mammals.</title>
        <authorList>
            <person name="Lindblad-Toh K."/>
            <person name="Garber M."/>
            <person name="Zuk O."/>
            <person name="Lin M.F."/>
            <person name="Parker B.J."/>
            <person name="Washietl S."/>
            <person name="Kheradpour P."/>
            <person name="Ernst J."/>
            <person name="Jordan G."/>
            <person name="Mauceli E."/>
            <person name="Ward L.D."/>
            <person name="Lowe C.B."/>
            <person name="Holloway A.K."/>
            <person name="Clamp M."/>
            <person name="Gnerre S."/>
            <person name="Alfoldi J."/>
            <person name="Beal K."/>
            <person name="Chang J."/>
            <person name="Clawson H."/>
            <person name="Cuff J."/>
            <person name="Di Palma F."/>
            <person name="Fitzgerald S."/>
            <person name="Flicek P."/>
            <person name="Guttman M."/>
            <person name="Hubisz M.J."/>
            <person name="Jaffe D.B."/>
            <person name="Jungreis I."/>
            <person name="Kent W.J."/>
            <person name="Kostka D."/>
            <person name="Lara M."/>
            <person name="Martins A.L."/>
            <person name="Massingham T."/>
            <person name="Moltke I."/>
            <person name="Raney B.J."/>
            <person name="Rasmussen M.D."/>
            <person name="Robinson J."/>
            <person name="Stark A."/>
            <person name="Vilella A.J."/>
            <person name="Wen J."/>
            <person name="Xie X."/>
            <person name="Zody M.C."/>
            <person name="Baldwin J."/>
            <person name="Bloom T."/>
            <person name="Chin C.W."/>
            <person name="Heiman D."/>
            <person name="Nicol R."/>
            <person name="Nusbaum C."/>
            <person name="Young S."/>
            <person name="Wilkinson J."/>
            <person name="Worley K.C."/>
            <person name="Kovar C.L."/>
            <person name="Muzny D.M."/>
            <person name="Gibbs R.A."/>
            <person name="Cree A."/>
            <person name="Dihn H.H."/>
            <person name="Fowler G."/>
            <person name="Jhangiani S."/>
            <person name="Joshi V."/>
            <person name="Lee S."/>
            <person name="Lewis L.R."/>
            <person name="Nazareth L.V."/>
            <person name="Okwuonu G."/>
            <person name="Santibanez J."/>
            <person name="Warren W.C."/>
            <person name="Mardis E.R."/>
            <person name="Weinstock G.M."/>
            <person name="Wilson R.K."/>
            <person name="Delehaunty K."/>
            <person name="Dooling D."/>
            <person name="Fronik C."/>
            <person name="Fulton L."/>
            <person name="Fulton B."/>
            <person name="Graves T."/>
            <person name="Minx P."/>
            <person name="Sodergren E."/>
            <person name="Birney E."/>
            <person name="Margulies E.H."/>
            <person name="Herrero J."/>
            <person name="Green E.D."/>
            <person name="Haussler D."/>
            <person name="Siepel A."/>
            <person name="Goldman N."/>
            <person name="Pollard K.S."/>
            <person name="Pedersen J.S."/>
            <person name="Lander E.S."/>
            <person name="Kellis M."/>
        </authorList>
    </citation>
    <scope>NUCLEOTIDE SEQUENCE [LARGE SCALE GENOMIC DNA]</scope>
</reference>
<dbReference type="InterPro" id="IPR000054">
    <property type="entry name" value="Ribosomal_eL31"/>
</dbReference>
<evidence type="ECO:0000256" key="5">
    <source>
        <dbReference type="ARBA" id="ARBA00034092"/>
    </source>
</evidence>
<name>G1QES6_MYOLU</name>
<dbReference type="PANTHER" id="PTHR10956">
    <property type="entry name" value="60S RIBOSOMAL PROTEIN L31"/>
    <property type="match status" value="1"/>
</dbReference>
<dbReference type="eggNOG" id="KOG0893">
    <property type="taxonomic scope" value="Eukaryota"/>
</dbReference>
<dbReference type="AlphaFoldDB" id="G1QES6"/>
<dbReference type="InterPro" id="IPR023621">
    <property type="entry name" value="Ribosomal_eL31_dom_sf"/>
</dbReference>
<evidence type="ECO:0000256" key="2">
    <source>
        <dbReference type="ARBA" id="ARBA00011133"/>
    </source>
</evidence>
<dbReference type="HOGENOM" id="CLU_112570_1_1_1"/>
<keyword evidence="3" id="KW-0689">Ribosomal protein</keyword>
<organism evidence="8 9">
    <name type="scientific">Myotis lucifugus</name>
    <name type="common">Little brown bat</name>
    <dbReference type="NCBI Taxonomy" id="59463"/>
    <lineage>
        <taxon>Eukaryota</taxon>
        <taxon>Metazoa</taxon>
        <taxon>Chordata</taxon>
        <taxon>Craniata</taxon>
        <taxon>Vertebrata</taxon>
        <taxon>Euteleostomi</taxon>
        <taxon>Mammalia</taxon>
        <taxon>Eutheria</taxon>
        <taxon>Laurasiatheria</taxon>
        <taxon>Chiroptera</taxon>
        <taxon>Yangochiroptera</taxon>
        <taxon>Vespertilionidae</taxon>
        <taxon>Myotis</taxon>
    </lineage>
</organism>
<proteinExistence type="inferred from homology"/>
<dbReference type="FunFam" id="3.10.440.10:FF:000001">
    <property type="entry name" value="60S ribosomal protein L31"/>
    <property type="match status" value="1"/>
</dbReference>
<evidence type="ECO:0000313" key="8">
    <source>
        <dbReference type="Ensembl" id="ENSMLUP00000022209.1"/>
    </source>
</evidence>
<dbReference type="InParanoid" id="G1QES6"/>
<dbReference type="GeneTree" id="ENSGT00950000183030"/>
<reference evidence="8" key="3">
    <citation type="submission" date="2025-09" db="UniProtKB">
        <authorList>
            <consortium name="Ensembl"/>
        </authorList>
    </citation>
    <scope>IDENTIFICATION</scope>
</reference>
<dbReference type="SUPFAM" id="SSF54575">
    <property type="entry name" value="Ribosomal protein L31e"/>
    <property type="match status" value="1"/>
</dbReference>
<dbReference type="EMBL" id="AAPE02018580">
    <property type="status" value="NOT_ANNOTATED_CDS"/>
    <property type="molecule type" value="Genomic_DNA"/>
</dbReference>
<evidence type="ECO:0000256" key="7">
    <source>
        <dbReference type="ARBA" id="ARBA00035337"/>
    </source>
</evidence>
<comment type="subunit">
    <text evidence="2">Component of the large ribosomal subunit.</text>
</comment>
<evidence type="ECO:0000256" key="4">
    <source>
        <dbReference type="ARBA" id="ARBA00023274"/>
    </source>
</evidence>
<dbReference type="SMART" id="SM01380">
    <property type="entry name" value="Ribosomal_L31e"/>
    <property type="match status" value="1"/>
</dbReference>
<dbReference type="Gene3D" id="3.10.440.10">
    <property type="match status" value="1"/>
</dbReference>
<dbReference type="GO" id="GO:0003735">
    <property type="term" value="F:structural constituent of ribosome"/>
    <property type="evidence" value="ECO:0007669"/>
    <property type="project" value="InterPro"/>
</dbReference>
<dbReference type="PANTHER" id="PTHR10956:SF21">
    <property type="entry name" value="60S RIBOSOMAL PROTEIN L31"/>
    <property type="match status" value="1"/>
</dbReference>
<comment type="function">
    <text evidence="5">Component of the large ribosomal subunit. The ribosome is a large ribonucleoprotein complex responsible for the synthesis of proteins in the cell.</text>
</comment>
<dbReference type="GO" id="GO:0022625">
    <property type="term" value="C:cytosolic large ribosomal subunit"/>
    <property type="evidence" value="ECO:0007669"/>
    <property type="project" value="TreeGrafter"/>
</dbReference>